<reference evidence="1" key="3">
    <citation type="submission" date="2023-05" db="EMBL/GenBank/DDBJ databases">
        <authorList>
            <person name="Smith C.H."/>
        </authorList>
    </citation>
    <scope>NUCLEOTIDE SEQUENCE</scope>
    <source>
        <strain evidence="1">CHS0354</strain>
        <tissue evidence="1">Mantle</tissue>
    </source>
</reference>
<protein>
    <submittedName>
        <fullName evidence="1">Uncharacterized protein</fullName>
    </submittedName>
</protein>
<dbReference type="Proteomes" id="UP001195483">
    <property type="component" value="Unassembled WGS sequence"/>
</dbReference>
<evidence type="ECO:0000313" key="2">
    <source>
        <dbReference type="Proteomes" id="UP001195483"/>
    </source>
</evidence>
<organism evidence="1 2">
    <name type="scientific">Potamilus streckersoni</name>
    <dbReference type="NCBI Taxonomy" id="2493646"/>
    <lineage>
        <taxon>Eukaryota</taxon>
        <taxon>Metazoa</taxon>
        <taxon>Spiralia</taxon>
        <taxon>Lophotrochozoa</taxon>
        <taxon>Mollusca</taxon>
        <taxon>Bivalvia</taxon>
        <taxon>Autobranchia</taxon>
        <taxon>Heteroconchia</taxon>
        <taxon>Palaeoheterodonta</taxon>
        <taxon>Unionida</taxon>
        <taxon>Unionoidea</taxon>
        <taxon>Unionidae</taxon>
        <taxon>Ambleminae</taxon>
        <taxon>Lampsilini</taxon>
        <taxon>Potamilus</taxon>
    </lineage>
</organism>
<evidence type="ECO:0000313" key="1">
    <source>
        <dbReference type="EMBL" id="KAK3584768.1"/>
    </source>
</evidence>
<sequence>MYAVTSKKYSYVDSNVQDLYANYGFLPEVIRTKVESSKFVKLTDEAKKRPIPKNVVLPKIVYVTYWGQILDPKERGKFTCERPVKQKIISTEAGKG</sequence>
<keyword evidence="2" id="KW-1185">Reference proteome</keyword>
<name>A0AAE0S472_9BIVA</name>
<dbReference type="EMBL" id="JAEAOA010000198">
    <property type="protein sequence ID" value="KAK3584768.1"/>
    <property type="molecule type" value="Genomic_DNA"/>
</dbReference>
<reference evidence="1" key="2">
    <citation type="journal article" date="2021" name="Genome Biol. Evol.">
        <title>Developing a high-quality reference genome for a parasitic bivalve with doubly uniparental inheritance (Bivalvia: Unionida).</title>
        <authorList>
            <person name="Smith C.H."/>
        </authorList>
    </citation>
    <scope>NUCLEOTIDE SEQUENCE</scope>
    <source>
        <strain evidence="1">CHS0354</strain>
        <tissue evidence="1">Mantle</tissue>
    </source>
</reference>
<comment type="caution">
    <text evidence="1">The sequence shown here is derived from an EMBL/GenBank/DDBJ whole genome shotgun (WGS) entry which is preliminary data.</text>
</comment>
<dbReference type="AlphaFoldDB" id="A0AAE0S472"/>
<proteinExistence type="predicted"/>
<gene>
    <name evidence="1" type="ORF">CHS0354_002290</name>
</gene>
<reference evidence="1" key="1">
    <citation type="journal article" date="2021" name="Genome Biol. Evol.">
        <title>A High-Quality Reference Genome for a Parasitic Bivalve with Doubly Uniparental Inheritance (Bivalvia: Unionida).</title>
        <authorList>
            <person name="Smith C.H."/>
        </authorList>
    </citation>
    <scope>NUCLEOTIDE SEQUENCE</scope>
    <source>
        <strain evidence="1">CHS0354</strain>
    </source>
</reference>
<accession>A0AAE0S472</accession>
<feature type="non-terminal residue" evidence="1">
    <location>
        <position position="96"/>
    </location>
</feature>